<feature type="compositionally biased region" description="Basic and acidic residues" evidence="1">
    <location>
        <begin position="150"/>
        <end position="163"/>
    </location>
</feature>
<reference evidence="3" key="1">
    <citation type="submission" date="2018-05" db="EMBL/GenBank/DDBJ databases">
        <title>Azospirillum thermophila sp. nov., a novel isolated from hot spring.</title>
        <authorList>
            <person name="Zhao Z."/>
        </authorList>
    </citation>
    <scope>NUCLEOTIDE SEQUENCE [LARGE SCALE GENOMIC DNA]</scope>
    <source>
        <strain evidence="3">CFH 70021</strain>
    </source>
</reference>
<dbReference type="OrthoDB" id="7271084at2"/>
<accession>A0A2S2CKD2</accession>
<keyword evidence="3" id="KW-1185">Reference proteome</keyword>
<gene>
    <name evidence="2" type="ORF">DEW08_00605</name>
</gene>
<sequence>MDRSERRTVGVLVERRRLDSPWADASWRPVAIVPEQPQLAPWTVLEEAGGATLFHAGPAEVALFPSEAENYRHNLDGGRPSIYVVLRRGAGEPGMRLLLATVDPGEVDAHSDAGDDLIEALPLPAPLVLRMERFVARHYVPRPFHKRRRDRADTEALARHRPDGAAPQETPHGRS</sequence>
<evidence type="ECO:0000313" key="3">
    <source>
        <dbReference type="Proteomes" id="UP000245629"/>
    </source>
</evidence>
<dbReference type="AlphaFoldDB" id="A0A2S2CKD2"/>
<evidence type="ECO:0000256" key="1">
    <source>
        <dbReference type="SAM" id="MobiDB-lite"/>
    </source>
</evidence>
<name>A0A2S2CKD2_9PROT</name>
<dbReference type="InterPro" id="IPR021736">
    <property type="entry name" value="DUF3305"/>
</dbReference>
<dbReference type="Pfam" id="PF11749">
    <property type="entry name" value="DUF3305"/>
    <property type="match status" value="1"/>
</dbReference>
<proteinExistence type="predicted"/>
<organism evidence="2 3">
    <name type="scientific">Azospirillum thermophilum</name>
    <dbReference type="NCBI Taxonomy" id="2202148"/>
    <lineage>
        <taxon>Bacteria</taxon>
        <taxon>Pseudomonadati</taxon>
        <taxon>Pseudomonadota</taxon>
        <taxon>Alphaproteobacteria</taxon>
        <taxon>Rhodospirillales</taxon>
        <taxon>Azospirillaceae</taxon>
        <taxon>Azospirillum</taxon>
    </lineage>
</organism>
<dbReference type="KEGG" id="azz:DEW08_00605"/>
<feature type="region of interest" description="Disordered" evidence="1">
    <location>
        <begin position="146"/>
        <end position="175"/>
    </location>
</feature>
<dbReference type="Proteomes" id="UP000245629">
    <property type="component" value="Chromosome 1"/>
</dbReference>
<dbReference type="EMBL" id="CP029352">
    <property type="protein sequence ID" value="AWK84889.1"/>
    <property type="molecule type" value="Genomic_DNA"/>
</dbReference>
<dbReference type="RefSeq" id="WP_109323647.1">
    <property type="nucleotide sequence ID" value="NZ_CP029352.1"/>
</dbReference>
<protein>
    <submittedName>
        <fullName evidence="2">DUF3305 domain-containing protein</fullName>
    </submittedName>
</protein>
<evidence type="ECO:0000313" key="2">
    <source>
        <dbReference type="EMBL" id="AWK84889.1"/>
    </source>
</evidence>